<proteinExistence type="predicted"/>
<name>A0AA39REI2_ACESA</name>
<dbReference type="EMBL" id="JAUESC010000388">
    <property type="protein sequence ID" value="KAK0572253.1"/>
    <property type="molecule type" value="Genomic_DNA"/>
</dbReference>
<feature type="region of interest" description="Disordered" evidence="1">
    <location>
        <begin position="1"/>
        <end position="89"/>
    </location>
</feature>
<comment type="caution">
    <text evidence="2">The sequence shown here is derived from an EMBL/GenBank/DDBJ whole genome shotgun (WGS) entry which is preliminary data.</text>
</comment>
<organism evidence="2 3">
    <name type="scientific">Acer saccharum</name>
    <name type="common">Sugar maple</name>
    <dbReference type="NCBI Taxonomy" id="4024"/>
    <lineage>
        <taxon>Eukaryota</taxon>
        <taxon>Viridiplantae</taxon>
        <taxon>Streptophyta</taxon>
        <taxon>Embryophyta</taxon>
        <taxon>Tracheophyta</taxon>
        <taxon>Spermatophyta</taxon>
        <taxon>Magnoliopsida</taxon>
        <taxon>eudicotyledons</taxon>
        <taxon>Gunneridae</taxon>
        <taxon>Pentapetalae</taxon>
        <taxon>rosids</taxon>
        <taxon>malvids</taxon>
        <taxon>Sapindales</taxon>
        <taxon>Sapindaceae</taxon>
        <taxon>Hippocastanoideae</taxon>
        <taxon>Acereae</taxon>
        <taxon>Acer</taxon>
    </lineage>
</organism>
<protein>
    <submittedName>
        <fullName evidence="2">Uncharacterized protein</fullName>
    </submittedName>
</protein>
<accession>A0AA39REI2</accession>
<dbReference type="Proteomes" id="UP001168877">
    <property type="component" value="Unassembled WGS sequence"/>
</dbReference>
<evidence type="ECO:0000313" key="2">
    <source>
        <dbReference type="EMBL" id="KAK0572253.1"/>
    </source>
</evidence>
<reference evidence="2" key="1">
    <citation type="journal article" date="2022" name="Plant J.">
        <title>Strategies of tolerance reflected in two North American maple genomes.</title>
        <authorList>
            <person name="McEvoy S.L."/>
            <person name="Sezen U.U."/>
            <person name="Trouern-Trend A."/>
            <person name="McMahon S.M."/>
            <person name="Schaberg P.G."/>
            <person name="Yang J."/>
            <person name="Wegrzyn J.L."/>
            <person name="Swenson N.G."/>
        </authorList>
    </citation>
    <scope>NUCLEOTIDE SEQUENCE</scope>
    <source>
        <strain evidence="2">NS2018</strain>
    </source>
</reference>
<gene>
    <name evidence="2" type="ORF">LWI29_028649</name>
</gene>
<evidence type="ECO:0000313" key="3">
    <source>
        <dbReference type="Proteomes" id="UP001168877"/>
    </source>
</evidence>
<feature type="compositionally biased region" description="Basic residues" evidence="1">
    <location>
        <begin position="16"/>
        <end position="28"/>
    </location>
</feature>
<reference evidence="2" key="2">
    <citation type="submission" date="2023-06" db="EMBL/GenBank/DDBJ databases">
        <authorList>
            <person name="Swenson N.G."/>
            <person name="Wegrzyn J.L."/>
            <person name="Mcevoy S.L."/>
        </authorList>
    </citation>
    <scope>NUCLEOTIDE SEQUENCE</scope>
    <source>
        <strain evidence="2">NS2018</strain>
        <tissue evidence="2">Leaf</tissue>
    </source>
</reference>
<sequence length="124" mass="14305">MPRTRSRTRVPENRGRIRQRRIRVKLNRKLVAPSQIHECDDNGDSSQCPDPASVSARYDDVEHARSPLRERDRGEHSTPPVDPIDPLSFAQDPLNIQWDIRHHFTPPIDLIDPPSFTQDPSDIQ</sequence>
<evidence type="ECO:0000256" key="1">
    <source>
        <dbReference type="SAM" id="MobiDB-lite"/>
    </source>
</evidence>
<feature type="compositionally biased region" description="Basic and acidic residues" evidence="1">
    <location>
        <begin position="57"/>
        <end position="76"/>
    </location>
</feature>
<dbReference type="AlphaFoldDB" id="A0AA39REI2"/>
<keyword evidence="3" id="KW-1185">Reference proteome</keyword>